<keyword evidence="2" id="KW-1185">Reference proteome</keyword>
<proteinExistence type="predicted"/>
<dbReference type="OrthoDB" id="687319at2759"/>
<accession>A0A6G1C0X6</accession>
<protein>
    <submittedName>
        <fullName evidence="1">Uncharacterized protein</fullName>
    </submittedName>
</protein>
<reference evidence="1 2" key="1">
    <citation type="submission" date="2019-11" db="EMBL/GenBank/DDBJ databases">
        <title>Whole genome sequence of Oryza granulata.</title>
        <authorList>
            <person name="Li W."/>
        </authorList>
    </citation>
    <scope>NUCLEOTIDE SEQUENCE [LARGE SCALE GENOMIC DNA]</scope>
    <source>
        <strain evidence="2">cv. Menghai</strain>
        <tissue evidence="1">Leaf</tissue>
    </source>
</reference>
<dbReference type="Proteomes" id="UP000479710">
    <property type="component" value="Unassembled WGS sequence"/>
</dbReference>
<name>A0A6G1C0X6_9ORYZ</name>
<comment type="caution">
    <text evidence="1">The sequence shown here is derived from an EMBL/GenBank/DDBJ whole genome shotgun (WGS) entry which is preliminary data.</text>
</comment>
<dbReference type="EMBL" id="SPHZ02000011">
    <property type="protein sequence ID" value="KAF0893766.1"/>
    <property type="molecule type" value="Genomic_DNA"/>
</dbReference>
<evidence type="ECO:0000313" key="2">
    <source>
        <dbReference type="Proteomes" id="UP000479710"/>
    </source>
</evidence>
<sequence>MEYNKVKSIPGNEDLIVVPWDDNDYDGLIGLMEKYRSDRKMKQFDRNNRVVLGTMMPMMD</sequence>
<gene>
    <name evidence="1" type="ORF">E2562_029662</name>
</gene>
<dbReference type="AlphaFoldDB" id="A0A6G1C0X6"/>
<evidence type="ECO:0000313" key="1">
    <source>
        <dbReference type="EMBL" id="KAF0893766.1"/>
    </source>
</evidence>
<organism evidence="1 2">
    <name type="scientific">Oryza meyeriana var. granulata</name>
    <dbReference type="NCBI Taxonomy" id="110450"/>
    <lineage>
        <taxon>Eukaryota</taxon>
        <taxon>Viridiplantae</taxon>
        <taxon>Streptophyta</taxon>
        <taxon>Embryophyta</taxon>
        <taxon>Tracheophyta</taxon>
        <taxon>Spermatophyta</taxon>
        <taxon>Magnoliopsida</taxon>
        <taxon>Liliopsida</taxon>
        <taxon>Poales</taxon>
        <taxon>Poaceae</taxon>
        <taxon>BOP clade</taxon>
        <taxon>Oryzoideae</taxon>
        <taxon>Oryzeae</taxon>
        <taxon>Oryzinae</taxon>
        <taxon>Oryza</taxon>
        <taxon>Oryza meyeriana</taxon>
    </lineage>
</organism>